<sequence length="515" mass="56249">MAAYNLGMTRTRIIVLAVLVFAPFVFLMGAGSYHLWITGWTFIVWWPMAACLAAAYGLGWYWTRRRRNILPNTGVDSPPEIWTDRDAEAWKLVEKKAGEVTRITADEMADPKRYSDIAIALSLEIAQVYNPGAADPFGHLTLPEILTCAELVAHDLTTKVNTYVPGSHLLTVNHWKQSRKVIDWGQKALNISWLARAVLNPVSTGMQYLASRASGAVFKEAQQNVMLWFHTAFIHQLGKHLIELNSGRLRVGAAKYREIMETAQADADEPGRMAAPSLTVAVIGQVKAGKSSLVNALLGEHKAATDIVPTTVGATRYDLKLPDQPPVTIVDTAGYGLAGPTEAEVAGAVEAAAGADLVLFVTQARNAARQSDADMMQKLTAAFASKPHLKLPNMLGVLTHVDLLSPMMEWKPPYDWQAGTRTKEVQMREAADSAREQLGERLKVIVPVCIATGKEWNVQDGLTELMAAAMDDAHGTALLKLFHTESRAGAARKTVDQVLSAGRVALRALWESAKR</sequence>
<evidence type="ECO:0000256" key="1">
    <source>
        <dbReference type="SAM" id="Phobius"/>
    </source>
</evidence>
<accession>A0A5C1A5Y3</accession>
<dbReference type="GO" id="GO:0005829">
    <property type="term" value="C:cytosol"/>
    <property type="evidence" value="ECO:0007669"/>
    <property type="project" value="TreeGrafter"/>
</dbReference>
<dbReference type="AlphaFoldDB" id="A0A5C1A5Y3"/>
<dbReference type="GO" id="GO:0005525">
    <property type="term" value="F:GTP binding"/>
    <property type="evidence" value="ECO:0007669"/>
    <property type="project" value="InterPro"/>
</dbReference>
<dbReference type="PANTHER" id="PTHR42714:SF2">
    <property type="entry name" value="TRNA MODIFICATION GTPASE GTPBP3, MITOCHONDRIAL"/>
    <property type="match status" value="1"/>
</dbReference>
<dbReference type="InterPro" id="IPR027417">
    <property type="entry name" value="P-loop_NTPase"/>
</dbReference>
<dbReference type="SUPFAM" id="SSF52540">
    <property type="entry name" value="P-loop containing nucleoside triphosphate hydrolases"/>
    <property type="match status" value="1"/>
</dbReference>
<keyword evidence="1" id="KW-0472">Membrane</keyword>
<proteinExistence type="predicted"/>
<keyword evidence="4" id="KW-1185">Reference proteome</keyword>
<feature type="transmembrane region" description="Helical" evidence="1">
    <location>
        <begin position="12"/>
        <end position="36"/>
    </location>
</feature>
<feature type="domain" description="G" evidence="2">
    <location>
        <begin position="279"/>
        <end position="386"/>
    </location>
</feature>
<dbReference type="GO" id="GO:0030488">
    <property type="term" value="P:tRNA methylation"/>
    <property type="evidence" value="ECO:0007669"/>
    <property type="project" value="TreeGrafter"/>
</dbReference>
<evidence type="ECO:0000313" key="3">
    <source>
        <dbReference type="EMBL" id="QEL13765.1"/>
    </source>
</evidence>
<gene>
    <name evidence="3" type="ORF">PX52LOC_00623</name>
</gene>
<feature type="transmembrane region" description="Helical" evidence="1">
    <location>
        <begin position="42"/>
        <end position="62"/>
    </location>
</feature>
<dbReference type="Proteomes" id="UP000324974">
    <property type="component" value="Chromosome"/>
</dbReference>
<dbReference type="Pfam" id="PF01926">
    <property type="entry name" value="MMR_HSR1"/>
    <property type="match status" value="1"/>
</dbReference>
<evidence type="ECO:0000259" key="2">
    <source>
        <dbReference type="Pfam" id="PF01926"/>
    </source>
</evidence>
<protein>
    <submittedName>
        <fullName evidence="3">Small GTP-binding protein domain protein</fullName>
    </submittedName>
</protein>
<dbReference type="KEGG" id="lrs:PX52LOC_00623"/>
<keyword evidence="1" id="KW-1133">Transmembrane helix</keyword>
<keyword evidence="1" id="KW-0812">Transmembrane</keyword>
<dbReference type="Gene3D" id="3.40.50.300">
    <property type="entry name" value="P-loop containing nucleotide triphosphate hydrolases"/>
    <property type="match status" value="1"/>
</dbReference>
<evidence type="ECO:0000313" key="4">
    <source>
        <dbReference type="Proteomes" id="UP000324974"/>
    </source>
</evidence>
<dbReference type="InterPro" id="IPR006073">
    <property type="entry name" value="GTP-bd"/>
</dbReference>
<organism evidence="3 4">
    <name type="scientific">Limnoglobus roseus</name>
    <dbReference type="NCBI Taxonomy" id="2598579"/>
    <lineage>
        <taxon>Bacteria</taxon>
        <taxon>Pseudomonadati</taxon>
        <taxon>Planctomycetota</taxon>
        <taxon>Planctomycetia</taxon>
        <taxon>Gemmatales</taxon>
        <taxon>Gemmataceae</taxon>
        <taxon>Limnoglobus</taxon>
    </lineage>
</organism>
<dbReference type="GO" id="GO:0002098">
    <property type="term" value="P:tRNA wobble uridine modification"/>
    <property type="evidence" value="ECO:0007669"/>
    <property type="project" value="TreeGrafter"/>
</dbReference>
<reference evidence="4" key="1">
    <citation type="submission" date="2019-08" db="EMBL/GenBank/DDBJ databases">
        <title>Limnoglobus roseus gen. nov., sp. nov., a novel freshwater planctomycete with a giant genome from the family Gemmataceae.</title>
        <authorList>
            <person name="Kulichevskaya I.S."/>
            <person name="Naumoff D.G."/>
            <person name="Miroshnikov K."/>
            <person name="Ivanova A."/>
            <person name="Philippov D.A."/>
            <person name="Hakobyan A."/>
            <person name="Rijpstra I.C."/>
            <person name="Sinninghe Damste J.S."/>
            <person name="Liesack W."/>
            <person name="Dedysh S.N."/>
        </authorList>
    </citation>
    <scope>NUCLEOTIDE SEQUENCE [LARGE SCALE GENOMIC DNA]</scope>
    <source>
        <strain evidence="4">PX52</strain>
    </source>
</reference>
<name>A0A5C1A5Y3_9BACT</name>
<dbReference type="PANTHER" id="PTHR42714">
    <property type="entry name" value="TRNA MODIFICATION GTPASE GTPBP3"/>
    <property type="match status" value="1"/>
</dbReference>
<dbReference type="EMBL" id="CP042425">
    <property type="protein sequence ID" value="QEL13765.1"/>
    <property type="molecule type" value="Genomic_DNA"/>
</dbReference>